<dbReference type="SMART" id="SM00729">
    <property type="entry name" value="Elp3"/>
    <property type="match status" value="1"/>
</dbReference>
<evidence type="ECO:0000313" key="19">
    <source>
        <dbReference type="EMBL" id="GCE12228.1"/>
    </source>
</evidence>
<dbReference type="RefSeq" id="WP_126579865.1">
    <property type="nucleotide sequence ID" value="NZ_BIFR01000001.1"/>
</dbReference>
<keyword evidence="7" id="KW-0949">S-adenosyl-L-methionine</keyword>
<dbReference type="SUPFAM" id="SSF102114">
    <property type="entry name" value="Radical SAM enzymes"/>
    <property type="match status" value="1"/>
</dbReference>
<evidence type="ECO:0000256" key="15">
    <source>
        <dbReference type="ARBA" id="ARBA00069898"/>
    </source>
</evidence>
<dbReference type="InterPro" id="IPR007197">
    <property type="entry name" value="rSAM"/>
</dbReference>
<evidence type="ECO:0000256" key="1">
    <source>
        <dbReference type="ARBA" id="ARBA00001966"/>
    </source>
</evidence>
<evidence type="ECO:0000259" key="17">
    <source>
        <dbReference type="PROSITE" id="PS51449"/>
    </source>
</evidence>
<dbReference type="InterPro" id="IPR006638">
    <property type="entry name" value="Elp3/MiaA/NifB-like_rSAM"/>
</dbReference>
<dbReference type="NCBIfam" id="TIGR00089">
    <property type="entry name" value="MiaB/RimO family radical SAM methylthiotransferase"/>
    <property type="match status" value="1"/>
</dbReference>
<dbReference type="NCBIfam" id="TIGR01579">
    <property type="entry name" value="MiaB-like-C"/>
    <property type="match status" value="1"/>
</dbReference>
<dbReference type="AlphaFoldDB" id="A0A401ZZE9"/>
<evidence type="ECO:0000256" key="2">
    <source>
        <dbReference type="ARBA" id="ARBA00002399"/>
    </source>
</evidence>
<dbReference type="FunFam" id="3.80.30.20:FF:000001">
    <property type="entry name" value="tRNA-2-methylthio-N(6)-dimethylallyladenosine synthase 2"/>
    <property type="match status" value="1"/>
</dbReference>
<dbReference type="SFLD" id="SFLDG01061">
    <property type="entry name" value="methylthiotransferase"/>
    <property type="match status" value="1"/>
</dbReference>
<evidence type="ECO:0000256" key="16">
    <source>
        <dbReference type="SAM" id="MobiDB-lite"/>
    </source>
</evidence>
<evidence type="ECO:0000256" key="4">
    <source>
        <dbReference type="ARBA" id="ARBA00022485"/>
    </source>
</evidence>
<dbReference type="InterPro" id="IPR038135">
    <property type="entry name" value="Methylthiotransferase_N_sf"/>
</dbReference>
<feature type="domain" description="Radical SAM core" evidence="18">
    <location>
        <begin position="203"/>
        <end position="432"/>
    </location>
</feature>
<comment type="caution">
    <text evidence="19">The sequence shown here is derived from an EMBL/GenBank/DDBJ whole genome shotgun (WGS) entry which is preliminary data.</text>
</comment>
<dbReference type="Gene3D" id="3.80.30.20">
    <property type="entry name" value="tm_1862 like domain"/>
    <property type="match status" value="1"/>
</dbReference>
<comment type="cofactor">
    <cofactor evidence="1">
        <name>[4Fe-4S] cluster</name>
        <dbReference type="ChEBI" id="CHEBI:49883"/>
    </cofactor>
</comment>
<gene>
    <name evidence="19" type="ORF">KTT_20870</name>
</gene>
<dbReference type="OrthoDB" id="9805215at2"/>
<keyword evidence="9" id="KW-0479">Metal-binding</keyword>
<evidence type="ECO:0000256" key="13">
    <source>
        <dbReference type="ARBA" id="ARBA00051661"/>
    </source>
</evidence>
<dbReference type="GO" id="GO:0051539">
    <property type="term" value="F:4 iron, 4 sulfur cluster binding"/>
    <property type="evidence" value="ECO:0007669"/>
    <property type="project" value="UniProtKB-KW"/>
</dbReference>
<keyword evidence="5" id="KW-0963">Cytoplasm</keyword>
<feature type="region of interest" description="Disordered" evidence="16">
    <location>
        <begin position="124"/>
        <end position="195"/>
    </location>
</feature>
<dbReference type="FunFam" id="3.40.50.12160:FF:000004">
    <property type="entry name" value="Threonylcarbamoyladenosine tRNA methylthiotransferase MtaB"/>
    <property type="match status" value="1"/>
</dbReference>
<dbReference type="InterPro" id="IPR023404">
    <property type="entry name" value="rSAM_horseshoe"/>
</dbReference>
<comment type="similarity">
    <text evidence="14">Belongs to the methylthiotransferase family. MtaB subfamily.</text>
</comment>
<dbReference type="Pfam" id="PF04055">
    <property type="entry name" value="Radical_SAM"/>
    <property type="match status" value="1"/>
</dbReference>
<evidence type="ECO:0000256" key="5">
    <source>
        <dbReference type="ARBA" id="ARBA00022490"/>
    </source>
</evidence>
<keyword evidence="8" id="KW-0819">tRNA processing</keyword>
<dbReference type="Gene3D" id="3.40.50.12160">
    <property type="entry name" value="Methylthiotransferase, N-terminal domain"/>
    <property type="match status" value="1"/>
</dbReference>
<organism evidence="19 20">
    <name type="scientific">Tengunoibacter tsumagoiensis</name>
    <dbReference type="NCBI Taxonomy" id="2014871"/>
    <lineage>
        <taxon>Bacteria</taxon>
        <taxon>Bacillati</taxon>
        <taxon>Chloroflexota</taxon>
        <taxon>Ktedonobacteria</taxon>
        <taxon>Ktedonobacterales</taxon>
        <taxon>Dictyobacteraceae</taxon>
        <taxon>Tengunoibacter</taxon>
    </lineage>
</organism>
<dbReference type="PANTHER" id="PTHR11918:SF45">
    <property type="entry name" value="THREONYLCARBAMOYLADENOSINE TRNA METHYLTHIOTRANSFERASE"/>
    <property type="match status" value="1"/>
</dbReference>
<keyword evidence="10" id="KW-0408">Iron</keyword>
<evidence type="ECO:0000259" key="18">
    <source>
        <dbReference type="PROSITE" id="PS51918"/>
    </source>
</evidence>
<keyword evidence="20" id="KW-1185">Reference proteome</keyword>
<keyword evidence="6" id="KW-0808">Transferase</keyword>
<dbReference type="PROSITE" id="PS51449">
    <property type="entry name" value="MTTASE_N"/>
    <property type="match status" value="1"/>
</dbReference>
<dbReference type="GO" id="GO:0035598">
    <property type="term" value="F:tRNA (N(6)-L-threonylcarbamoyladenosine(37)-C(2))-methylthiotransferase activity"/>
    <property type="evidence" value="ECO:0007669"/>
    <property type="project" value="UniProtKB-EC"/>
</dbReference>
<feature type="domain" description="MTTase N-terminal" evidence="17">
    <location>
        <begin position="9"/>
        <end position="121"/>
    </location>
</feature>
<evidence type="ECO:0000256" key="12">
    <source>
        <dbReference type="ARBA" id="ARBA00031213"/>
    </source>
</evidence>
<dbReference type="EC" id="2.8.4.5" evidence="3"/>
<dbReference type="Pfam" id="PF00919">
    <property type="entry name" value="UPF0004"/>
    <property type="match status" value="1"/>
</dbReference>
<dbReference type="GO" id="GO:0046872">
    <property type="term" value="F:metal ion binding"/>
    <property type="evidence" value="ECO:0007669"/>
    <property type="project" value="UniProtKB-KW"/>
</dbReference>
<comment type="catalytic activity">
    <reaction evidence="13">
        <text>N(6)-L-threonylcarbamoyladenosine(37) in tRNA + (sulfur carrier)-SH + AH2 + 2 S-adenosyl-L-methionine = 2-methylsulfanyl-N(6)-L-threonylcarbamoyladenosine(37) in tRNA + (sulfur carrier)-H + 5'-deoxyadenosine + L-methionine + A + S-adenosyl-L-homocysteine + 2 H(+)</text>
        <dbReference type="Rhea" id="RHEA:37075"/>
        <dbReference type="Rhea" id="RHEA-COMP:10163"/>
        <dbReference type="Rhea" id="RHEA-COMP:11092"/>
        <dbReference type="Rhea" id="RHEA-COMP:14737"/>
        <dbReference type="Rhea" id="RHEA-COMP:14739"/>
        <dbReference type="ChEBI" id="CHEBI:13193"/>
        <dbReference type="ChEBI" id="CHEBI:15378"/>
        <dbReference type="ChEBI" id="CHEBI:17319"/>
        <dbReference type="ChEBI" id="CHEBI:17499"/>
        <dbReference type="ChEBI" id="CHEBI:29917"/>
        <dbReference type="ChEBI" id="CHEBI:57844"/>
        <dbReference type="ChEBI" id="CHEBI:57856"/>
        <dbReference type="ChEBI" id="CHEBI:59789"/>
        <dbReference type="ChEBI" id="CHEBI:64428"/>
        <dbReference type="ChEBI" id="CHEBI:74418"/>
        <dbReference type="ChEBI" id="CHEBI:74420"/>
        <dbReference type="EC" id="2.8.4.5"/>
    </reaction>
</comment>
<evidence type="ECO:0000313" key="20">
    <source>
        <dbReference type="Proteomes" id="UP000287352"/>
    </source>
</evidence>
<dbReference type="PROSITE" id="PS01278">
    <property type="entry name" value="MTTASE_RADICAL"/>
    <property type="match status" value="1"/>
</dbReference>
<evidence type="ECO:0000256" key="7">
    <source>
        <dbReference type="ARBA" id="ARBA00022691"/>
    </source>
</evidence>
<evidence type="ECO:0000256" key="9">
    <source>
        <dbReference type="ARBA" id="ARBA00022723"/>
    </source>
</evidence>
<dbReference type="InterPro" id="IPR013848">
    <property type="entry name" value="Methylthiotransferase_N"/>
</dbReference>
<dbReference type="SFLD" id="SFLDG01082">
    <property type="entry name" value="B12-binding_domain_containing"/>
    <property type="match status" value="1"/>
</dbReference>
<evidence type="ECO:0000256" key="8">
    <source>
        <dbReference type="ARBA" id="ARBA00022694"/>
    </source>
</evidence>
<dbReference type="EMBL" id="BIFR01000001">
    <property type="protein sequence ID" value="GCE12228.1"/>
    <property type="molecule type" value="Genomic_DNA"/>
</dbReference>
<proteinExistence type="inferred from homology"/>
<evidence type="ECO:0000256" key="14">
    <source>
        <dbReference type="ARBA" id="ARBA00061574"/>
    </source>
</evidence>
<sequence>MSEHPRQATTFAVTTLGCKVNQADSETISDQMNAAGFIQRDFTENADVYIVNTCTVTHLGDRSSRQLIAQAHRRRPDALLVVTGCYAELNPQAVSRLPGVDLVLGNSGKDDLIERIRIHMQEQASVSEVEAEASEENEATDHQTTQTTGRRSLPVLPLDTQHIGSDGGISFDATEEEPQPDNPSRLTPFEPQRAIPEQARERVFSRTRVQMKVQDGCDNRCTYCIVPTVRGKSRSRSIASVVEQVQRKARAGFQEIVLTGIHLGDYHSDDDEKQDLGVLIAALLRETEIPRIRVSSLEPEDFQLEWLELWQDPRMCRHFHLPMQSGSDAILRKMARRYTSDRYRTIITEAKRLIPGVAISTDIITGFPAETDEDFEQTYELAKELEFAKSHVFRFSPRQGTAAARMKGQIKDEIKKARSQRLLELHDEHSRLFRQQFLGQTAAVLIEQRKHGVWEGLTDNYVRVEVQGLPEEQAWDHTVVQARLDTLVDDGVQGFYLGLLPSR</sequence>
<dbReference type="InterPro" id="IPR005839">
    <property type="entry name" value="Methylthiotransferase"/>
</dbReference>
<comment type="function">
    <text evidence="2">Catalyzes the methylthiolation of N6-threonylcarbamoyladenosine (t(6)A), leading to the formation of 2-methylthio-N6-threonylcarbamoyladenosine (ms(2)t(6)A) at position 37 in tRNAs that read codons beginning with adenine.</text>
</comment>
<dbReference type="PANTHER" id="PTHR11918">
    <property type="entry name" value="RADICAL SAM PROTEINS"/>
    <property type="match status" value="1"/>
</dbReference>
<dbReference type="PROSITE" id="PS51918">
    <property type="entry name" value="RADICAL_SAM"/>
    <property type="match status" value="1"/>
</dbReference>
<accession>A0A401ZZE9</accession>
<dbReference type="PROSITE" id="PS51257">
    <property type="entry name" value="PROKAR_LIPOPROTEIN"/>
    <property type="match status" value="1"/>
</dbReference>
<dbReference type="InterPro" id="IPR006467">
    <property type="entry name" value="MiaB-like_bact"/>
</dbReference>
<keyword evidence="11" id="KW-0411">Iron-sulfur</keyword>
<name>A0A401ZZE9_9CHLR</name>
<dbReference type="InterPro" id="IPR020612">
    <property type="entry name" value="Methylthiotransferase_CS"/>
</dbReference>
<dbReference type="InterPro" id="IPR058240">
    <property type="entry name" value="rSAM_sf"/>
</dbReference>
<dbReference type="SFLD" id="SFLDS00029">
    <property type="entry name" value="Radical_SAM"/>
    <property type="match status" value="1"/>
</dbReference>
<protein>
    <recommendedName>
        <fullName evidence="15">Threonylcarbamoyladenosine tRNA methylthiotransferase MtaB</fullName>
        <ecNumber evidence="3">2.8.4.5</ecNumber>
    </recommendedName>
    <alternativeName>
        <fullName evidence="12">tRNA-t(6)A37 methylthiotransferase</fullName>
    </alternativeName>
</protein>
<evidence type="ECO:0000256" key="10">
    <source>
        <dbReference type="ARBA" id="ARBA00023004"/>
    </source>
</evidence>
<dbReference type="Proteomes" id="UP000287352">
    <property type="component" value="Unassembled WGS sequence"/>
</dbReference>
<evidence type="ECO:0000256" key="11">
    <source>
        <dbReference type="ARBA" id="ARBA00023014"/>
    </source>
</evidence>
<evidence type="ECO:0000256" key="3">
    <source>
        <dbReference type="ARBA" id="ARBA00013273"/>
    </source>
</evidence>
<evidence type="ECO:0000256" key="6">
    <source>
        <dbReference type="ARBA" id="ARBA00022679"/>
    </source>
</evidence>
<reference evidence="20" key="1">
    <citation type="submission" date="2018-12" db="EMBL/GenBank/DDBJ databases">
        <title>Tengunoibacter tsumagoiensis gen. nov., sp. nov., Dictyobacter kobayashii sp. nov., D. alpinus sp. nov., and D. joshuensis sp. nov. and description of Dictyobacteraceae fam. nov. within the order Ktedonobacterales isolated from Tengu-no-mugimeshi.</title>
        <authorList>
            <person name="Wang C.M."/>
            <person name="Zheng Y."/>
            <person name="Sakai Y."/>
            <person name="Toyoda A."/>
            <person name="Minakuchi Y."/>
            <person name="Abe K."/>
            <person name="Yokota A."/>
            <person name="Yabe S."/>
        </authorList>
    </citation>
    <scope>NUCLEOTIDE SEQUENCE [LARGE SCALE GENOMIC DNA]</scope>
    <source>
        <strain evidence="20">Uno3</strain>
    </source>
</reference>
<dbReference type="CDD" id="cd01335">
    <property type="entry name" value="Radical_SAM"/>
    <property type="match status" value="1"/>
</dbReference>
<keyword evidence="4" id="KW-0004">4Fe-4S</keyword>
<feature type="compositionally biased region" description="Acidic residues" evidence="16">
    <location>
        <begin position="129"/>
        <end position="138"/>
    </location>
</feature>